<proteinExistence type="predicted"/>
<evidence type="ECO:0000313" key="1">
    <source>
        <dbReference type="EMBL" id="KII69823.1"/>
    </source>
</evidence>
<sequence>MTRNISFGMAYYCILKDEDLRTFKIFTALHNFSSIKFLFFDHDHEMYKLVLDHYHKSFMSTAIATLSTCDGFTLPVVNHRRTDKGIAILTLVNIHPHSSAH</sequence>
<organism evidence="1 2">
    <name type="scientific">Thelohanellus kitauei</name>
    <name type="common">Myxosporean</name>
    <dbReference type="NCBI Taxonomy" id="669202"/>
    <lineage>
        <taxon>Eukaryota</taxon>
        <taxon>Metazoa</taxon>
        <taxon>Cnidaria</taxon>
        <taxon>Myxozoa</taxon>
        <taxon>Myxosporea</taxon>
        <taxon>Bivalvulida</taxon>
        <taxon>Platysporina</taxon>
        <taxon>Myxobolidae</taxon>
        <taxon>Thelohanellus</taxon>
    </lineage>
</organism>
<reference evidence="1 2" key="1">
    <citation type="journal article" date="2014" name="Genome Biol. Evol.">
        <title>The genome of the myxosporean Thelohanellus kitauei shows adaptations to nutrient acquisition within its fish host.</title>
        <authorList>
            <person name="Yang Y."/>
            <person name="Xiong J."/>
            <person name="Zhou Z."/>
            <person name="Huo F."/>
            <person name="Miao W."/>
            <person name="Ran C."/>
            <person name="Liu Y."/>
            <person name="Zhang J."/>
            <person name="Feng J."/>
            <person name="Wang M."/>
            <person name="Wang M."/>
            <person name="Wang L."/>
            <person name="Yao B."/>
        </authorList>
    </citation>
    <scope>NUCLEOTIDE SEQUENCE [LARGE SCALE GENOMIC DNA]</scope>
    <source>
        <strain evidence="1">Wuqing</strain>
    </source>
</reference>
<accession>A0A0C2JKA0</accession>
<comment type="caution">
    <text evidence="1">The sequence shown here is derived from an EMBL/GenBank/DDBJ whole genome shotgun (WGS) entry which is preliminary data.</text>
</comment>
<evidence type="ECO:0000313" key="2">
    <source>
        <dbReference type="Proteomes" id="UP000031668"/>
    </source>
</evidence>
<protein>
    <submittedName>
        <fullName evidence="1">Uncharacterized protein</fullName>
    </submittedName>
</protein>
<name>A0A0C2JKA0_THEKT</name>
<dbReference type="Proteomes" id="UP000031668">
    <property type="component" value="Unassembled WGS sequence"/>
</dbReference>
<dbReference type="EMBL" id="JWZT01002267">
    <property type="protein sequence ID" value="KII69823.1"/>
    <property type="molecule type" value="Genomic_DNA"/>
</dbReference>
<dbReference type="AlphaFoldDB" id="A0A0C2JKA0"/>
<gene>
    <name evidence="1" type="ORF">RF11_13049</name>
</gene>
<keyword evidence="2" id="KW-1185">Reference proteome</keyword>